<sequence>METTEMFEKIMERLDVISAKNAELISKVDAIQAKLEEMARGQLVAIIEQGERFMKELQRSNSEVEMAIHLEALKDTVKIDKGELKEMLDSAFGSNEDVKAFVKKELDELAEAIGRSFKTINNNMDNGFRTTLQNGLTHFATLKELVLNTDKRVADMSYTVQSLPQDRGLV</sequence>
<gene>
    <name evidence="1" type="ORF">IMZ28_08015</name>
</gene>
<keyword evidence="2" id="KW-1185">Reference proteome</keyword>
<protein>
    <submittedName>
        <fullName evidence="1">Uncharacterized protein</fullName>
    </submittedName>
</protein>
<dbReference type="RefSeq" id="WP_197548061.1">
    <property type="nucleotide sequence ID" value="NZ_CP063164.1"/>
</dbReference>
<evidence type="ECO:0000313" key="1">
    <source>
        <dbReference type="EMBL" id="QOR61387.1"/>
    </source>
</evidence>
<dbReference type="KEGG" id="sinu:IMZ28_08015"/>
<dbReference type="AlphaFoldDB" id="A0A7M1S1U6"/>
<accession>A0A7M1S1U6</accession>
<proteinExistence type="predicted"/>
<reference evidence="1 2" key="1">
    <citation type="submission" date="2020-10" db="EMBL/GenBank/DDBJ databases">
        <title>The genome of sulfurovum sp.</title>
        <authorList>
            <person name="Xie S."/>
            <person name="Shao Z."/>
            <person name="Jiang L."/>
        </authorList>
    </citation>
    <scope>NUCLEOTIDE SEQUENCE [LARGE SCALE GENOMIC DNA]</scope>
    <source>
        <strain evidence="1 2">ST-419</strain>
    </source>
</reference>
<dbReference type="Proteomes" id="UP000595074">
    <property type="component" value="Chromosome"/>
</dbReference>
<dbReference type="EMBL" id="CP063164">
    <property type="protein sequence ID" value="QOR61387.1"/>
    <property type="molecule type" value="Genomic_DNA"/>
</dbReference>
<organism evidence="1 2">
    <name type="scientific">Sulfurovum indicum</name>
    <dbReference type="NCBI Taxonomy" id="2779528"/>
    <lineage>
        <taxon>Bacteria</taxon>
        <taxon>Pseudomonadati</taxon>
        <taxon>Campylobacterota</taxon>
        <taxon>Epsilonproteobacteria</taxon>
        <taxon>Campylobacterales</taxon>
        <taxon>Sulfurovaceae</taxon>
        <taxon>Sulfurovum</taxon>
    </lineage>
</organism>
<evidence type="ECO:0000313" key="2">
    <source>
        <dbReference type="Proteomes" id="UP000595074"/>
    </source>
</evidence>
<name>A0A7M1S1U6_9BACT</name>